<dbReference type="Pfam" id="PF07727">
    <property type="entry name" value="RVT_2"/>
    <property type="match status" value="1"/>
</dbReference>
<name>A0ABQ5ACS9_9ASTR</name>
<dbReference type="SUPFAM" id="SSF56672">
    <property type="entry name" value="DNA/RNA polymerases"/>
    <property type="match status" value="1"/>
</dbReference>
<comment type="caution">
    <text evidence="2">The sequence shown here is derived from an EMBL/GenBank/DDBJ whole genome shotgun (WGS) entry which is preliminary data.</text>
</comment>
<evidence type="ECO:0000313" key="2">
    <source>
        <dbReference type="EMBL" id="GJS98967.1"/>
    </source>
</evidence>
<accession>A0ABQ5ACS9</accession>
<keyword evidence="3" id="KW-1185">Reference proteome</keyword>
<dbReference type="Proteomes" id="UP001151760">
    <property type="component" value="Unassembled WGS sequence"/>
</dbReference>
<sequence>MDGKVYIYKARLVAKGFTQTYGVDYEETFSPVADIRAIRILIAIAAYYDYEIWQMDVKTAFLNGFLEEEIYMEQPEGSGSIRYFPYLHMLIDINIIREILLQVSEVKDYLGKCFSMKDLGEAAFILGIKIYRDRSRRLIGLSQNAYLDKILKRYRMDNSKRGSIPMQVDLHLSKSQCATTSAEMKRMQNVPYASAVGSIMYAVRCTRPDVAFAQNITSRFQQNSGEAHWTAVKNILKYLRNTKDTFLVYGGNPEAELRVNCYCDAGFETDRDDTKSQTGYVFVLNGGAVVWKSSKQSTTAQHATEAEYIAASEAAKEAVWIRKFIDELGVVPSNDYPIKMNCDNSAAIIMAKESGIQKGARHFKRKYHYVRECIETGKIDIVKVHTDDNLADPFTKALAGPKLTRHARSMGLRPASSFM</sequence>
<organism evidence="2 3">
    <name type="scientific">Tanacetum coccineum</name>
    <dbReference type="NCBI Taxonomy" id="301880"/>
    <lineage>
        <taxon>Eukaryota</taxon>
        <taxon>Viridiplantae</taxon>
        <taxon>Streptophyta</taxon>
        <taxon>Embryophyta</taxon>
        <taxon>Tracheophyta</taxon>
        <taxon>Spermatophyta</taxon>
        <taxon>Magnoliopsida</taxon>
        <taxon>eudicotyledons</taxon>
        <taxon>Gunneridae</taxon>
        <taxon>Pentapetalae</taxon>
        <taxon>asterids</taxon>
        <taxon>campanulids</taxon>
        <taxon>Asterales</taxon>
        <taxon>Asteraceae</taxon>
        <taxon>Asteroideae</taxon>
        <taxon>Anthemideae</taxon>
        <taxon>Anthemidinae</taxon>
        <taxon>Tanacetum</taxon>
    </lineage>
</organism>
<dbReference type="EMBL" id="BQNB010012083">
    <property type="protein sequence ID" value="GJS98967.1"/>
    <property type="molecule type" value="Genomic_DNA"/>
</dbReference>
<proteinExistence type="predicted"/>
<dbReference type="InterPro" id="IPR013103">
    <property type="entry name" value="RVT_2"/>
</dbReference>
<dbReference type="CDD" id="cd09272">
    <property type="entry name" value="RNase_HI_RT_Ty1"/>
    <property type="match status" value="1"/>
</dbReference>
<reference evidence="2" key="2">
    <citation type="submission" date="2022-01" db="EMBL/GenBank/DDBJ databases">
        <authorList>
            <person name="Yamashiro T."/>
            <person name="Shiraishi A."/>
            <person name="Satake H."/>
            <person name="Nakayama K."/>
        </authorList>
    </citation>
    <scope>NUCLEOTIDE SEQUENCE</scope>
</reference>
<protein>
    <submittedName>
        <fullName evidence="2">Retrotransposon protein, putative, ty1-copia subclass</fullName>
    </submittedName>
</protein>
<evidence type="ECO:0000259" key="1">
    <source>
        <dbReference type="Pfam" id="PF07727"/>
    </source>
</evidence>
<dbReference type="PANTHER" id="PTHR11439:SF496">
    <property type="entry name" value="RNA-DIRECTED DNA POLYMERASE"/>
    <property type="match status" value="1"/>
</dbReference>
<reference evidence="2" key="1">
    <citation type="journal article" date="2022" name="Int. J. Mol. Sci.">
        <title>Draft Genome of Tanacetum Coccineum: Genomic Comparison of Closely Related Tanacetum-Family Plants.</title>
        <authorList>
            <person name="Yamashiro T."/>
            <person name="Shiraishi A."/>
            <person name="Nakayama K."/>
            <person name="Satake H."/>
        </authorList>
    </citation>
    <scope>NUCLEOTIDE SEQUENCE</scope>
</reference>
<feature type="domain" description="Reverse transcriptase Ty1/copia-type" evidence="1">
    <location>
        <begin position="5"/>
        <end position="78"/>
    </location>
</feature>
<dbReference type="InterPro" id="IPR043502">
    <property type="entry name" value="DNA/RNA_pol_sf"/>
</dbReference>
<evidence type="ECO:0000313" key="3">
    <source>
        <dbReference type="Proteomes" id="UP001151760"/>
    </source>
</evidence>
<dbReference type="PANTHER" id="PTHR11439">
    <property type="entry name" value="GAG-POL-RELATED RETROTRANSPOSON"/>
    <property type="match status" value="1"/>
</dbReference>
<gene>
    <name evidence="2" type="ORF">Tco_0820137</name>
</gene>